<evidence type="ECO:0000313" key="3">
    <source>
        <dbReference type="Proteomes" id="UP000308092"/>
    </source>
</evidence>
<feature type="compositionally biased region" description="Basic and acidic residues" evidence="1">
    <location>
        <begin position="9"/>
        <end position="24"/>
    </location>
</feature>
<dbReference type="VEuPathDB" id="FungiDB:EYZ11_009850"/>
<organism evidence="2 3">
    <name type="scientific">Aspergillus tanneri</name>
    <dbReference type="NCBI Taxonomy" id="1220188"/>
    <lineage>
        <taxon>Eukaryota</taxon>
        <taxon>Fungi</taxon>
        <taxon>Dikarya</taxon>
        <taxon>Ascomycota</taxon>
        <taxon>Pezizomycotina</taxon>
        <taxon>Eurotiomycetes</taxon>
        <taxon>Eurotiomycetidae</taxon>
        <taxon>Eurotiales</taxon>
        <taxon>Aspergillaceae</taxon>
        <taxon>Aspergillus</taxon>
        <taxon>Aspergillus subgen. Circumdati</taxon>
    </lineage>
</organism>
<evidence type="ECO:0000313" key="2">
    <source>
        <dbReference type="EMBL" id="THC90694.1"/>
    </source>
</evidence>
<feature type="region of interest" description="Disordered" evidence="1">
    <location>
        <begin position="1"/>
        <end position="32"/>
    </location>
</feature>
<dbReference type="AlphaFoldDB" id="A0A4V3UND3"/>
<comment type="caution">
    <text evidence="2">The sequence shown here is derived from an EMBL/GenBank/DDBJ whole genome shotgun (WGS) entry which is preliminary data.</text>
</comment>
<evidence type="ECO:0000256" key="1">
    <source>
        <dbReference type="SAM" id="MobiDB-lite"/>
    </source>
</evidence>
<gene>
    <name evidence="2" type="ORF">EYZ11_009850</name>
</gene>
<dbReference type="Proteomes" id="UP000308092">
    <property type="component" value="Unassembled WGS sequence"/>
</dbReference>
<sequence>MELVVHQSPESDSKNRPPIFDHSHTTGTSTKSKCIHRKMRALDPSIWIKVVLMLESGPSVSREKWFTTTDLRVLGVASAELR</sequence>
<dbReference type="EMBL" id="SOSA01000492">
    <property type="protein sequence ID" value="THC90694.1"/>
    <property type="molecule type" value="Genomic_DNA"/>
</dbReference>
<name>A0A4V3UND3_9EURO</name>
<reference evidence="2 3" key="1">
    <citation type="submission" date="2019-03" db="EMBL/GenBank/DDBJ databases">
        <title>The genome sequence of a newly discovered highly antifungal drug resistant Aspergillus species, Aspergillus tanneri NIH 1004.</title>
        <authorList>
            <person name="Mounaud S."/>
            <person name="Singh I."/>
            <person name="Joardar V."/>
            <person name="Pakala S."/>
            <person name="Pakala S."/>
            <person name="Venepally P."/>
            <person name="Hoover J."/>
            <person name="Nierman W."/>
            <person name="Chung J."/>
            <person name="Losada L."/>
        </authorList>
    </citation>
    <scope>NUCLEOTIDE SEQUENCE [LARGE SCALE GENOMIC DNA]</scope>
    <source>
        <strain evidence="2 3">NIH1004</strain>
    </source>
</reference>
<accession>A0A4V3UND3</accession>
<protein>
    <submittedName>
        <fullName evidence="2">Uncharacterized protein</fullName>
    </submittedName>
</protein>
<keyword evidence="3" id="KW-1185">Reference proteome</keyword>
<proteinExistence type="predicted"/>